<dbReference type="InterPro" id="IPR046040">
    <property type="entry name" value="DUF5998"/>
</dbReference>
<evidence type="ECO:0000313" key="2">
    <source>
        <dbReference type="Proteomes" id="UP000027986"/>
    </source>
</evidence>
<sequence length="200" mass="21139">MAGMAQNLPADLARAIDEAGYFPALVRDVVATALAGDEVRQHLVHVETTFEQDELLRHITVLVLTPTKLVIVHADDHDDSAAGGVRSTRQAVTATSETVALSFVRGVTLTHVVTSPERYRSGSLGREVTLTIGWGTISRIDLLPATCGDPNCDADHGYDGTITGDDISLRISADAEGEGHLQQAMTFAHALSAVVGSAAR</sequence>
<dbReference type="HOGENOM" id="CLU_085268_0_0_11"/>
<accession>A0A075JFQ9</accession>
<dbReference type="RefSeq" id="WP_006946865.1">
    <property type="nucleotide sequence ID" value="NZ_CP008889.1"/>
</dbReference>
<keyword evidence="2" id="KW-1185">Reference proteome</keyword>
<dbReference type="GeneID" id="41840786"/>
<dbReference type="eggNOG" id="ENOG502ZVAX">
    <property type="taxonomic scope" value="Bacteria"/>
</dbReference>
<name>A0A075JFQ9_9MICO</name>
<evidence type="ECO:0000313" key="1">
    <source>
        <dbReference type="EMBL" id="AIF40615.1"/>
    </source>
</evidence>
<protein>
    <submittedName>
        <fullName evidence="1">Phosphodiesterase</fullName>
    </submittedName>
</protein>
<dbReference type="Pfam" id="PF19461">
    <property type="entry name" value="DUF5998"/>
    <property type="match status" value="1"/>
</dbReference>
<dbReference type="EMBL" id="CP008889">
    <property type="protein sequence ID" value="AIF40615.1"/>
    <property type="molecule type" value="Genomic_DNA"/>
</dbReference>
<gene>
    <name evidence="1" type="ORF">HX89_06330</name>
</gene>
<proteinExistence type="predicted"/>
<reference evidence="1 2" key="1">
    <citation type="submission" date="2014-07" db="EMBL/GenBank/DDBJ databases">
        <title>Genome Sequencing of Dermacoccus nishinomiyaensis.</title>
        <authorList>
            <person name="Hong K.W."/>
            <person name="Chan K.G."/>
        </authorList>
    </citation>
    <scope>NUCLEOTIDE SEQUENCE [LARGE SCALE GENOMIC DNA]</scope>
    <source>
        <strain evidence="1 2">M25</strain>
    </source>
</reference>
<dbReference type="AlphaFoldDB" id="A0A075JFQ9"/>
<organism evidence="1 2">
    <name type="scientific">Dermacoccus nishinomiyaensis</name>
    <dbReference type="NCBI Taxonomy" id="1274"/>
    <lineage>
        <taxon>Bacteria</taxon>
        <taxon>Bacillati</taxon>
        <taxon>Actinomycetota</taxon>
        <taxon>Actinomycetes</taxon>
        <taxon>Micrococcales</taxon>
        <taxon>Dermacoccaceae</taxon>
        <taxon>Dermacoccus</taxon>
    </lineage>
</organism>
<dbReference type="Proteomes" id="UP000027986">
    <property type="component" value="Chromosome"/>
</dbReference>
<dbReference type="KEGG" id="dni:HX89_06330"/>